<keyword evidence="1" id="KW-0812">Transmembrane</keyword>
<evidence type="ECO:0000256" key="1">
    <source>
        <dbReference type="SAM" id="Phobius"/>
    </source>
</evidence>
<keyword evidence="3" id="KW-1185">Reference proteome</keyword>
<evidence type="ECO:0008006" key="4">
    <source>
        <dbReference type="Google" id="ProtNLM"/>
    </source>
</evidence>
<dbReference type="RefSeq" id="WP_166278551.1">
    <property type="nucleotide sequence ID" value="NZ_JTHE03000004.1"/>
</dbReference>
<name>A0ABD4SXZ8_9CYAN</name>
<dbReference type="Proteomes" id="UP000031561">
    <property type="component" value="Unassembled WGS sequence"/>
</dbReference>
<keyword evidence="1" id="KW-1133">Transmembrane helix</keyword>
<proteinExistence type="predicted"/>
<organism evidence="2 3">
    <name type="scientific">Lyngbya confervoides BDU141951</name>
    <dbReference type="NCBI Taxonomy" id="1574623"/>
    <lineage>
        <taxon>Bacteria</taxon>
        <taxon>Bacillati</taxon>
        <taxon>Cyanobacteriota</taxon>
        <taxon>Cyanophyceae</taxon>
        <taxon>Oscillatoriophycideae</taxon>
        <taxon>Oscillatoriales</taxon>
        <taxon>Microcoleaceae</taxon>
        <taxon>Lyngbya</taxon>
    </lineage>
</organism>
<comment type="caution">
    <text evidence="2">The sequence shown here is derived from an EMBL/GenBank/DDBJ whole genome shotgun (WGS) entry which is preliminary data.</text>
</comment>
<gene>
    <name evidence="2" type="ORF">QQ91_0000365</name>
</gene>
<sequence length="802" mass="85851">MKNSFNRTTFALILHLKEKAGDQDGYSLVIVLVSVLLLGALLLASALMGQLDSSSTRASTNRNSGFYAAEAGLNLRAQAVRAKFEGFNRPSGISPLSWEFCTDTVDSNNGSGDFACDTSLTINGQRIASYVIDRTPATPVSITVPNGIYAGLNAQEYRYDVVSTALQNEGSQQLPSAILGLRFKSRLVPLFQFAVFYENDIDFSIPPDMTMNGRIHSNNNIFVNSSSGSTLKLNSILSMGGKLYRGNKADAGWQQCSGTVKIPDAGGTDRTLNCSGNNITSYVATTTSPSTIADWGNKLNIGINPLTIPTINEFDPVAGAKYWDAADLRIVLKLDSSENPLGIEVRNANGSVNSSATSKLLNQCPVTERSLQSNLGANSTVLPLDSASGFNPGDAVTVGTDLDSNVIRPSGVGSNSIELRRLLGHSYQTTAPWVAGAKVRKAVVSTSDTFFNYREKHKIPGSGDGIVGQTIRMLNVDIQALLNCAHSQNLMGKALDDTSEGGLVWFFTVEGPNSGLNLTGSTSRVGNHYGVRLYNGRHLFSTVSGAPEIKGLTVVSDQAVYIRGDYNVDSDDASTSGITEAWKPAAVLADTINVLSNAWSLDDSNSRSYVGNLPVTIRNYNIRIPTETTMNVAFLAGTEISGGSNGISGSSPVTTSSGSGGVNNYPRFHEHWGASVGSGTTQICDAIYSTKPDRVCFNYRGSFVSLGEPRRVNSDFCGSYDSSDCNIYSPPVRNWDYDSRFNNAANLPPMTPRAVFLTQELFERNYSYTSFEGSSGLVGLSGKQLVGALFAAAPSMMPSYRF</sequence>
<dbReference type="EMBL" id="JTHE03000004">
    <property type="protein sequence ID" value="MCM1981288.1"/>
    <property type="molecule type" value="Genomic_DNA"/>
</dbReference>
<feature type="transmembrane region" description="Helical" evidence="1">
    <location>
        <begin position="26"/>
        <end position="48"/>
    </location>
</feature>
<protein>
    <recommendedName>
        <fullName evidence="4">DUF4900 domain-containing protein</fullName>
    </recommendedName>
</protein>
<keyword evidence="1" id="KW-0472">Membrane</keyword>
<evidence type="ECO:0000313" key="2">
    <source>
        <dbReference type="EMBL" id="MCM1981288.1"/>
    </source>
</evidence>
<reference evidence="2 3" key="1">
    <citation type="journal article" date="2015" name="Genome Announc.">
        <title>Draft Genome Sequence of Filamentous Marine Cyanobacterium Lyngbya confervoides Strain BDU141951.</title>
        <authorList>
            <person name="Chandrababunaidu M.M."/>
            <person name="Sen D."/>
            <person name="Tripathy S."/>
        </authorList>
    </citation>
    <scope>NUCLEOTIDE SEQUENCE [LARGE SCALE GENOMIC DNA]</scope>
    <source>
        <strain evidence="2 3">BDU141951</strain>
    </source>
</reference>
<dbReference type="AlphaFoldDB" id="A0ABD4SXZ8"/>
<evidence type="ECO:0000313" key="3">
    <source>
        <dbReference type="Proteomes" id="UP000031561"/>
    </source>
</evidence>
<accession>A0ABD4SXZ8</accession>